<protein>
    <submittedName>
        <fullName evidence="2">Uncharacterized protein</fullName>
    </submittedName>
</protein>
<evidence type="ECO:0000256" key="1">
    <source>
        <dbReference type="SAM" id="MobiDB-lite"/>
    </source>
</evidence>
<feature type="compositionally biased region" description="Basic and acidic residues" evidence="1">
    <location>
        <begin position="43"/>
        <end position="52"/>
    </location>
</feature>
<comment type="caution">
    <text evidence="2">The sequence shown here is derived from an EMBL/GenBank/DDBJ whole genome shotgun (WGS) entry which is preliminary data.</text>
</comment>
<feature type="region of interest" description="Disordered" evidence="1">
    <location>
        <begin position="1"/>
        <end position="81"/>
    </location>
</feature>
<proteinExistence type="predicted"/>
<evidence type="ECO:0000313" key="3">
    <source>
        <dbReference type="Proteomes" id="UP001209878"/>
    </source>
</evidence>
<organism evidence="2 3">
    <name type="scientific">Ridgeia piscesae</name>
    <name type="common">Tubeworm</name>
    <dbReference type="NCBI Taxonomy" id="27915"/>
    <lineage>
        <taxon>Eukaryota</taxon>
        <taxon>Metazoa</taxon>
        <taxon>Spiralia</taxon>
        <taxon>Lophotrochozoa</taxon>
        <taxon>Annelida</taxon>
        <taxon>Polychaeta</taxon>
        <taxon>Sedentaria</taxon>
        <taxon>Canalipalpata</taxon>
        <taxon>Sabellida</taxon>
        <taxon>Siboglinidae</taxon>
        <taxon>Ridgeia</taxon>
    </lineage>
</organism>
<dbReference type="AlphaFoldDB" id="A0AAD9PCY0"/>
<dbReference type="Proteomes" id="UP001209878">
    <property type="component" value="Unassembled WGS sequence"/>
</dbReference>
<feature type="compositionally biased region" description="Gly residues" evidence="1">
    <location>
        <begin position="9"/>
        <end position="18"/>
    </location>
</feature>
<sequence length="137" mass="14280">MVAVDVGSSGVGDTGTGIGRYPRGGERRGPLCDDVQHPGVSRARREERRGRPDNGGCDVTEETADARSGSGRRSRRVRASGAVVSGEIEVAEENRQAAVAANRREDEAARSDGPDIGGDAKRRDSIIATAAARPAGQ</sequence>
<feature type="region of interest" description="Disordered" evidence="1">
    <location>
        <begin position="97"/>
        <end position="137"/>
    </location>
</feature>
<reference evidence="2" key="1">
    <citation type="journal article" date="2023" name="Mol. Biol. Evol.">
        <title>Third-Generation Sequencing Reveals the Adaptive Role of the Epigenome in Three Deep-Sea Polychaetes.</title>
        <authorList>
            <person name="Perez M."/>
            <person name="Aroh O."/>
            <person name="Sun Y."/>
            <person name="Lan Y."/>
            <person name="Juniper S.K."/>
            <person name="Young C.R."/>
            <person name="Angers B."/>
            <person name="Qian P.Y."/>
        </authorList>
    </citation>
    <scope>NUCLEOTIDE SEQUENCE</scope>
    <source>
        <strain evidence="2">R07B-5</strain>
    </source>
</reference>
<gene>
    <name evidence="2" type="ORF">NP493_36g00002</name>
</gene>
<evidence type="ECO:0000313" key="2">
    <source>
        <dbReference type="EMBL" id="KAK2192216.1"/>
    </source>
</evidence>
<name>A0AAD9PCY0_RIDPI</name>
<feature type="compositionally biased region" description="Basic and acidic residues" evidence="1">
    <location>
        <begin position="23"/>
        <end position="36"/>
    </location>
</feature>
<feature type="compositionally biased region" description="Basic and acidic residues" evidence="1">
    <location>
        <begin position="102"/>
        <end position="125"/>
    </location>
</feature>
<keyword evidence="3" id="KW-1185">Reference proteome</keyword>
<dbReference type="EMBL" id="JAODUO010000036">
    <property type="protein sequence ID" value="KAK2192216.1"/>
    <property type="molecule type" value="Genomic_DNA"/>
</dbReference>
<accession>A0AAD9PCY0</accession>